<gene>
    <name evidence="1" type="ORF">L195_g034500</name>
</gene>
<name>A0A2K3LJ23_TRIPR</name>
<proteinExistence type="predicted"/>
<sequence>MTQFKDGGVEVLTDTVVCVGSPALERYRRRAFVMDVRVEAYQEKERCEYL</sequence>
<comment type="caution">
    <text evidence="1">The sequence shown here is derived from an EMBL/GenBank/DDBJ whole genome shotgun (WGS) entry which is preliminary data.</text>
</comment>
<accession>A0A2K3LJ23</accession>
<reference evidence="1 2" key="2">
    <citation type="journal article" date="2017" name="Front. Plant Sci.">
        <title>Gene Classification and Mining of Molecular Markers Useful in Red Clover (Trifolium pratense) Breeding.</title>
        <authorList>
            <person name="Istvanek J."/>
            <person name="Dluhosova J."/>
            <person name="Dluhos P."/>
            <person name="Patkova L."/>
            <person name="Nedelnik J."/>
            <person name="Repkova J."/>
        </authorList>
    </citation>
    <scope>NUCLEOTIDE SEQUENCE [LARGE SCALE GENOMIC DNA]</scope>
    <source>
        <strain evidence="2">cv. Tatra</strain>
        <tissue evidence="1">Young leaves</tissue>
    </source>
</reference>
<organism evidence="1 2">
    <name type="scientific">Trifolium pratense</name>
    <name type="common">Red clover</name>
    <dbReference type="NCBI Taxonomy" id="57577"/>
    <lineage>
        <taxon>Eukaryota</taxon>
        <taxon>Viridiplantae</taxon>
        <taxon>Streptophyta</taxon>
        <taxon>Embryophyta</taxon>
        <taxon>Tracheophyta</taxon>
        <taxon>Spermatophyta</taxon>
        <taxon>Magnoliopsida</taxon>
        <taxon>eudicotyledons</taxon>
        <taxon>Gunneridae</taxon>
        <taxon>Pentapetalae</taxon>
        <taxon>rosids</taxon>
        <taxon>fabids</taxon>
        <taxon>Fabales</taxon>
        <taxon>Fabaceae</taxon>
        <taxon>Papilionoideae</taxon>
        <taxon>50 kb inversion clade</taxon>
        <taxon>NPAAA clade</taxon>
        <taxon>Hologalegina</taxon>
        <taxon>IRL clade</taxon>
        <taxon>Trifolieae</taxon>
        <taxon>Trifolium</taxon>
    </lineage>
</organism>
<evidence type="ECO:0000313" key="1">
    <source>
        <dbReference type="EMBL" id="PNX78522.1"/>
    </source>
</evidence>
<dbReference type="AlphaFoldDB" id="A0A2K3LJ23"/>
<protein>
    <submittedName>
        <fullName evidence="1">Uncharacterized protein</fullName>
    </submittedName>
</protein>
<reference evidence="1 2" key="1">
    <citation type="journal article" date="2014" name="Am. J. Bot.">
        <title>Genome assembly and annotation for red clover (Trifolium pratense; Fabaceae).</title>
        <authorList>
            <person name="Istvanek J."/>
            <person name="Jaros M."/>
            <person name="Krenek A."/>
            <person name="Repkova J."/>
        </authorList>
    </citation>
    <scope>NUCLEOTIDE SEQUENCE [LARGE SCALE GENOMIC DNA]</scope>
    <source>
        <strain evidence="2">cv. Tatra</strain>
        <tissue evidence="1">Young leaves</tissue>
    </source>
</reference>
<evidence type="ECO:0000313" key="2">
    <source>
        <dbReference type="Proteomes" id="UP000236291"/>
    </source>
</evidence>
<dbReference type="EMBL" id="ASHM01034263">
    <property type="protein sequence ID" value="PNX78522.1"/>
    <property type="molecule type" value="Genomic_DNA"/>
</dbReference>
<dbReference type="Proteomes" id="UP000236291">
    <property type="component" value="Unassembled WGS sequence"/>
</dbReference>